<dbReference type="EMBL" id="CP053015">
    <property type="protein sequence ID" value="QJQ32757.1"/>
    <property type="molecule type" value="Genomic_DNA"/>
</dbReference>
<dbReference type="KEGG" id="slan:GV829_10140"/>
<keyword evidence="1" id="KW-0479">Metal-binding</keyword>
<dbReference type="PANTHER" id="PTHR42742">
    <property type="entry name" value="TRANSCRIPTIONAL REPRESSOR MPRA"/>
    <property type="match status" value="1"/>
</dbReference>
<dbReference type="Gene3D" id="2.60.120.10">
    <property type="entry name" value="Jelly Rolls"/>
    <property type="match status" value="1"/>
</dbReference>
<proteinExistence type="predicted"/>
<dbReference type="Proteomes" id="UP000503018">
    <property type="component" value="Chromosome"/>
</dbReference>
<dbReference type="GO" id="GO:0016853">
    <property type="term" value="F:isomerase activity"/>
    <property type="evidence" value="ECO:0007669"/>
    <property type="project" value="UniProtKB-KW"/>
</dbReference>
<dbReference type="InterPro" id="IPR011051">
    <property type="entry name" value="RmlC_Cupin_sf"/>
</dbReference>
<dbReference type="RefSeq" id="WP_169946336.1">
    <property type="nucleotide sequence ID" value="NZ_CP053015.1"/>
</dbReference>
<keyword evidence="3" id="KW-0413">Isomerase</keyword>
<keyword evidence="2" id="KW-0862">Zinc</keyword>
<evidence type="ECO:0000256" key="1">
    <source>
        <dbReference type="ARBA" id="ARBA00022723"/>
    </source>
</evidence>
<evidence type="ECO:0000256" key="2">
    <source>
        <dbReference type="ARBA" id="ARBA00022833"/>
    </source>
</evidence>
<organism evidence="3 4">
    <name type="scientific">Sphingomonas lacunae</name>
    <dbReference type="NCBI Taxonomy" id="2698828"/>
    <lineage>
        <taxon>Bacteria</taxon>
        <taxon>Pseudomonadati</taxon>
        <taxon>Pseudomonadota</taxon>
        <taxon>Alphaproteobacteria</taxon>
        <taxon>Sphingomonadales</taxon>
        <taxon>Sphingomonadaceae</taxon>
        <taxon>Sphingomonas</taxon>
    </lineage>
</organism>
<dbReference type="CDD" id="cd07010">
    <property type="entry name" value="cupin_PMI_type_I_N_bac"/>
    <property type="match status" value="1"/>
</dbReference>
<name>A0A6M4AUE1_9SPHN</name>
<evidence type="ECO:0000313" key="4">
    <source>
        <dbReference type="Proteomes" id="UP000503018"/>
    </source>
</evidence>
<accession>A0A6M4AUE1</accession>
<reference evidence="3 4" key="1">
    <citation type="submission" date="2020-01" db="EMBL/GenBank/DDBJ databases">
        <title>Sphingomonas sp. strain CSW-10.</title>
        <authorList>
            <person name="Chen W.-M."/>
        </authorList>
    </citation>
    <scope>NUCLEOTIDE SEQUENCE [LARGE SCALE GENOMIC DNA]</scope>
    <source>
        <strain evidence="3 4">CSW-10</strain>
    </source>
</reference>
<dbReference type="InterPro" id="IPR051804">
    <property type="entry name" value="Carb_Metab_Reg_Kinase/Isom"/>
</dbReference>
<dbReference type="GO" id="GO:0046872">
    <property type="term" value="F:metal ion binding"/>
    <property type="evidence" value="ECO:0007669"/>
    <property type="project" value="UniProtKB-KW"/>
</dbReference>
<sequence length="264" mass="28218">MKLPVRIVEKPWGRTDIPAAFGDMGGRRIGEIWFEDPDGDAAPLMVKFLFTSERLSIQVHPDDAAAQTAGYPRGKEECWLVLDATPDAELGVGLTRATDAAGLRAAALDGSIEAMIDWRPAKAGDFVYNAAGTIHAIGAGVIVVEVQQNVDCTYRLYDYGRPRELHLDAGLAVSRTTPHVEPRDRHVPPQGTLTLVSGPHFHLVRVTDNWPALENRNKPVTVVPLSAGCTIAGEPLGFGECARVADPASVTLAPGASAIACWPA</sequence>
<gene>
    <name evidence="3" type="ORF">GV829_10140</name>
</gene>
<dbReference type="PANTHER" id="PTHR42742:SF3">
    <property type="entry name" value="FRUCTOKINASE"/>
    <property type="match status" value="1"/>
</dbReference>
<dbReference type="SUPFAM" id="SSF51182">
    <property type="entry name" value="RmlC-like cupins"/>
    <property type="match status" value="1"/>
</dbReference>
<evidence type="ECO:0000313" key="3">
    <source>
        <dbReference type="EMBL" id="QJQ32757.1"/>
    </source>
</evidence>
<dbReference type="AlphaFoldDB" id="A0A6M4AUE1"/>
<keyword evidence="4" id="KW-1185">Reference proteome</keyword>
<dbReference type="InterPro" id="IPR014710">
    <property type="entry name" value="RmlC-like_jellyroll"/>
</dbReference>
<protein>
    <submittedName>
        <fullName evidence="3">Class I mannose-6-phosphate isomerase</fullName>
    </submittedName>
</protein>